<dbReference type="Proteomes" id="UP000176651">
    <property type="component" value="Unassembled WGS sequence"/>
</dbReference>
<reference evidence="1 2" key="1">
    <citation type="journal article" date="2016" name="Nat. Commun.">
        <title>Thousands of microbial genomes shed light on interconnected biogeochemical processes in an aquifer system.</title>
        <authorList>
            <person name="Anantharaman K."/>
            <person name="Brown C.T."/>
            <person name="Hug L.A."/>
            <person name="Sharon I."/>
            <person name="Castelle C.J."/>
            <person name="Probst A.J."/>
            <person name="Thomas B.C."/>
            <person name="Singh A."/>
            <person name="Wilkins M.J."/>
            <person name="Karaoz U."/>
            <person name="Brodie E.L."/>
            <person name="Williams K.H."/>
            <person name="Hubbard S.S."/>
            <person name="Banfield J.F."/>
        </authorList>
    </citation>
    <scope>NUCLEOTIDE SEQUENCE [LARGE SCALE GENOMIC DNA]</scope>
</reference>
<proteinExistence type="predicted"/>
<evidence type="ECO:0000313" key="2">
    <source>
        <dbReference type="Proteomes" id="UP000176651"/>
    </source>
</evidence>
<organism evidence="1 2">
    <name type="scientific">candidate division Kazan bacterium RBG_13_50_9</name>
    <dbReference type="NCBI Taxonomy" id="1798535"/>
    <lineage>
        <taxon>Bacteria</taxon>
        <taxon>Bacteria division Kazan-3B-28</taxon>
    </lineage>
</organism>
<accession>A0A1F4NSS4</accession>
<comment type="caution">
    <text evidence="1">The sequence shown here is derived from an EMBL/GenBank/DDBJ whole genome shotgun (WGS) entry which is preliminary data.</text>
</comment>
<gene>
    <name evidence="1" type="ORF">A2V68_01110</name>
</gene>
<dbReference type="Gene3D" id="3.10.129.10">
    <property type="entry name" value="Hotdog Thioesterase"/>
    <property type="match status" value="1"/>
</dbReference>
<dbReference type="AlphaFoldDB" id="A0A1F4NSS4"/>
<evidence type="ECO:0000313" key="1">
    <source>
        <dbReference type="EMBL" id="OGB74337.1"/>
    </source>
</evidence>
<dbReference type="InterPro" id="IPR029069">
    <property type="entry name" value="HotDog_dom_sf"/>
</dbReference>
<name>A0A1F4NSS4_UNCK3</name>
<protein>
    <submittedName>
        <fullName evidence="1">Uncharacterized protein</fullName>
    </submittedName>
</protein>
<dbReference type="SUPFAM" id="SSF54637">
    <property type="entry name" value="Thioesterase/thiol ester dehydrase-isomerase"/>
    <property type="match status" value="1"/>
</dbReference>
<dbReference type="EMBL" id="META01000003">
    <property type="protein sequence ID" value="OGB74337.1"/>
    <property type="molecule type" value="Genomic_DNA"/>
</dbReference>
<sequence length="306" mass="34468">MEGELRPRSNPAEAETTTEQIRRLIEAEDCCGHFEDGPKFMPAYKMLELYIRHATRQGVTIDNGPFVCLPTEVEMQINDILPAGVYCLESRHAPNWFDSSLRLDLIRDKTNIIQGKVATHTITNPRPFEVNPANHQTPANILLTSEQVATIIPQGREIQFIDAVTETPGGSAIILQGLHRVTPNDYLTLPDQRGFIFNAARTLEGFGQLAYIHFHQQSPADHDKLPVFQQIYASLNWNCQPKPNELIYYRLTRFEQDRSGGIIAGEVVANNGQTLATYHARAGIMPKRMLERIVEKITRPSTPALD</sequence>